<keyword evidence="2" id="KW-1185">Reference proteome</keyword>
<gene>
    <name evidence="1" type="ORF">A7J15_07265</name>
</gene>
<protein>
    <submittedName>
        <fullName evidence="1">Uncharacterized protein</fullName>
    </submittedName>
</protein>
<dbReference type="InterPro" id="IPR029058">
    <property type="entry name" value="AB_hydrolase_fold"/>
</dbReference>
<sequence>MTAAAISDLRSGSWAPGGAESFRLDFTLPGGGGGLASWLLGWALDYIDPLPRWEEELRGNKSAALASSDQWRAVARGVAAVEEDLRATDNSLDVLEGRAARALEKRIAELREQLSLTSDFCAAIAEAMELSASIATMVYDGVFGALTEIAGFVDTLADPFAIASTINPFDGVNPLQELIDHAIGFIEACGALIEAMFSAFENLIQLIQAALPLLHEAIRKIADRAADIMPFTFAAGGLLQYLVGTGLATLLQEDARVTELLPSQLEGDSAAQAKAREAWEDANAVTELHTLGDFVQQNGYTDAMGHTARAVVDIKLVEGADGNQHYVVSLPSTQDWNALKSVFGDAPIDELLADYGAPNDFDSNIALMIMENPVLKTQYERAVLQAMEDAGVPAGADVVWTGFSQGGIMAANLAASSPYNAKAVITNGAPIDGFLLPPDVPVYAFQHATDPVPLLDFGGPAAVIPGMGLLSGLDSHHTITLPDPDEGGLFTAHDNEYYTDSVNTWRAGLTGDDAAAVAELEGLIGGEVVDHQMHTFSESEHVKTETTP</sequence>
<dbReference type="EMBL" id="LXMD01000024">
    <property type="protein sequence ID" value="OCG73481.1"/>
    <property type="molecule type" value="Genomic_DNA"/>
</dbReference>
<dbReference type="RefSeq" id="WP_067026473.1">
    <property type="nucleotide sequence ID" value="NZ_CP038256.1"/>
</dbReference>
<proteinExistence type="predicted"/>
<organism evidence="1 2">
    <name type="scientific">Microbacterium sediminis</name>
    <dbReference type="NCBI Taxonomy" id="904291"/>
    <lineage>
        <taxon>Bacteria</taxon>
        <taxon>Bacillati</taxon>
        <taxon>Actinomycetota</taxon>
        <taxon>Actinomycetes</taxon>
        <taxon>Micrococcales</taxon>
        <taxon>Microbacteriaceae</taxon>
        <taxon>Microbacterium</taxon>
    </lineage>
</organism>
<comment type="caution">
    <text evidence="1">The sequence shown here is derived from an EMBL/GenBank/DDBJ whole genome shotgun (WGS) entry which is preliminary data.</text>
</comment>
<accession>A0A1B9NA31</accession>
<dbReference type="Gene3D" id="3.40.50.1820">
    <property type="entry name" value="alpha/beta hydrolase"/>
    <property type="match status" value="1"/>
</dbReference>
<dbReference type="STRING" id="904291.A7J15_07265"/>
<dbReference type="OrthoDB" id="5095936at2"/>
<dbReference type="SUPFAM" id="SSF53474">
    <property type="entry name" value="alpha/beta-Hydrolases"/>
    <property type="match status" value="1"/>
</dbReference>
<dbReference type="Proteomes" id="UP000093355">
    <property type="component" value="Unassembled WGS sequence"/>
</dbReference>
<name>A0A1B9NA31_9MICO</name>
<dbReference type="AlphaFoldDB" id="A0A1B9NA31"/>
<evidence type="ECO:0000313" key="2">
    <source>
        <dbReference type="Proteomes" id="UP000093355"/>
    </source>
</evidence>
<reference evidence="1 2" key="1">
    <citation type="submission" date="2016-05" db="EMBL/GenBank/DDBJ databases">
        <authorList>
            <person name="Lavstsen T."/>
            <person name="Jespersen J.S."/>
        </authorList>
    </citation>
    <scope>NUCLEOTIDE SEQUENCE [LARGE SCALE GENOMIC DNA]</scope>
    <source>
        <strain evidence="1 2">YLB-01</strain>
    </source>
</reference>
<evidence type="ECO:0000313" key="1">
    <source>
        <dbReference type="EMBL" id="OCG73481.1"/>
    </source>
</evidence>